<dbReference type="Pfam" id="PF03704">
    <property type="entry name" value="BTAD"/>
    <property type="match status" value="1"/>
</dbReference>
<keyword evidence="1" id="KW-0547">Nucleotide-binding</keyword>
<dbReference type="GO" id="GO:0003677">
    <property type="term" value="F:DNA binding"/>
    <property type="evidence" value="ECO:0007669"/>
    <property type="project" value="InterPro"/>
</dbReference>
<evidence type="ECO:0000259" key="4">
    <source>
        <dbReference type="PROSITE" id="PS50125"/>
    </source>
</evidence>
<dbReference type="OrthoDB" id="9816555at2"/>
<dbReference type="InterPro" id="IPR029787">
    <property type="entry name" value="Nucleotide_cyclase"/>
</dbReference>
<dbReference type="Gene3D" id="1.25.40.10">
    <property type="entry name" value="Tetratricopeptide repeat domain"/>
    <property type="match status" value="1"/>
</dbReference>
<dbReference type="Gene3D" id="3.30.70.1230">
    <property type="entry name" value="Nucleotide cyclase"/>
    <property type="match status" value="1"/>
</dbReference>
<feature type="region of interest" description="Disordered" evidence="3">
    <location>
        <begin position="49"/>
        <end position="84"/>
    </location>
</feature>
<dbReference type="InterPro" id="IPR011990">
    <property type="entry name" value="TPR-like_helical_dom_sf"/>
</dbReference>
<dbReference type="CDD" id="cd07302">
    <property type="entry name" value="CHD"/>
    <property type="match status" value="1"/>
</dbReference>
<organism evidence="5 6">
    <name type="scientific">Aquipseudomonas alcaligenes</name>
    <name type="common">Pseudomonas alcaligenes</name>
    <dbReference type="NCBI Taxonomy" id="43263"/>
    <lineage>
        <taxon>Bacteria</taxon>
        <taxon>Pseudomonadati</taxon>
        <taxon>Pseudomonadota</taxon>
        <taxon>Gammaproteobacteria</taxon>
        <taxon>Pseudomonadales</taxon>
        <taxon>Pseudomonadaceae</taxon>
        <taxon>Aquipseudomonas</taxon>
    </lineage>
</organism>
<dbReference type="GO" id="GO:0005524">
    <property type="term" value="F:ATP binding"/>
    <property type="evidence" value="ECO:0007669"/>
    <property type="project" value="UniProtKB-KW"/>
</dbReference>
<dbReference type="Proteomes" id="UP000248146">
    <property type="component" value="Unassembled WGS sequence"/>
</dbReference>
<dbReference type="SUPFAM" id="SSF48452">
    <property type="entry name" value="TPR-like"/>
    <property type="match status" value="1"/>
</dbReference>
<reference evidence="5 6" key="1">
    <citation type="submission" date="2018-06" db="EMBL/GenBank/DDBJ databases">
        <title>Pseudomonas diversity within urban Lake Michigan freshwaters.</title>
        <authorList>
            <person name="Batrich M."/>
            <person name="Hatzopoulos T."/>
            <person name="Putonti C."/>
        </authorList>
    </citation>
    <scope>NUCLEOTIDE SEQUENCE [LARGE SCALE GENOMIC DNA]</scope>
    <source>
        <strain evidence="5 6">MB-090714</strain>
    </source>
</reference>
<dbReference type="Gene3D" id="1.10.10.10">
    <property type="entry name" value="Winged helix-like DNA-binding domain superfamily/Winged helix DNA-binding domain"/>
    <property type="match status" value="1"/>
</dbReference>
<dbReference type="PANTHER" id="PTHR16305:SF28">
    <property type="entry name" value="GUANYLATE CYCLASE DOMAIN-CONTAINING PROTEIN"/>
    <property type="match status" value="1"/>
</dbReference>
<dbReference type="GO" id="GO:0035556">
    <property type="term" value="P:intracellular signal transduction"/>
    <property type="evidence" value="ECO:0007669"/>
    <property type="project" value="InterPro"/>
</dbReference>
<evidence type="ECO:0000256" key="3">
    <source>
        <dbReference type="SAM" id="MobiDB-lite"/>
    </source>
</evidence>
<proteinExistence type="predicted"/>
<dbReference type="PROSITE" id="PS50125">
    <property type="entry name" value="GUANYLATE_CYCLASE_2"/>
    <property type="match status" value="1"/>
</dbReference>
<evidence type="ECO:0000313" key="6">
    <source>
        <dbReference type="Proteomes" id="UP000248146"/>
    </source>
</evidence>
<dbReference type="InterPro" id="IPR016032">
    <property type="entry name" value="Sig_transdc_resp-reg_C-effctor"/>
</dbReference>
<dbReference type="SUPFAM" id="SSF52540">
    <property type="entry name" value="P-loop containing nucleoside triphosphate hydrolases"/>
    <property type="match status" value="1"/>
</dbReference>
<dbReference type="PANTHER" id="PTHR16305">
    <property type="entry name" value="TESTICULAR SOLUBLE ADENYLYL CYCLASE"/>
    <property type="match status" value="1"/>
</dbReference>
<evidence type="ECO:0000256" key="2">
    <source>
        <dbReference type="ARBA" id="ARBA00022840"/>
    </source>
</evidence>
<dbReference type="InterPro" id="IPR001054">
    <property type="entry name" value="A/G_cyclase"/>
</dbReference>
<feature type="domain" description="Guanylate cyclase" evidence="4">
    <location>
        <begin position="362"/>
        <end position="480"/>
    </location>
</feature>
<evidence type="ECO:0000313" key="5">
    <source>
        <dbReference type="EMBL" id="PYC21846.1"/>
    </source>
</evidence>
<dbReference type="GO" id="GO:0006355">
    <property type="term" value="P:regulation of DNA-templated transcription"/>
    <property type="evidence" value="ECO:0007669"/>
    <property type="project" value="InterPro"/>
</dbReference>
<dbReference type="SMART" id="SM00044">
    <property type="entry name" value="CYCc"/>
    <property type="match status" value="1"/>
</dbReference>
<dbReference type="GO" id="GO:0004016">
    <property type="term" value="F:adenylate cyclase activity"/>
    <property type="evidence" value="ECO:0007669"/>
    <property type="project" value="TreeGrafter"/>
</dbReference>
<comment type="caution">
    <text evidence="5">The sequence shown here is derived from an EMBL/GenBank/DDBJ whole genome shotgun (WGS) entry which is preliminary data.</text>
</comment>
<dbReference type="SUPFAM" id="SSF55073">
    <property type="entry name" value="Nucleotide cyclase"/>
    <property type="match status" value="1"/>
</dbReference>
<dbReference type="SMART" id="SM01043">
    <property type="entry name" value="BTAD"/>
    <property type="match status" value="1"/>
</dbReference>
<sequence>MAALPCAAAGSMTCLRPCAVAGARRGCRRAPLRWQNSVAVMADTARMGGGMRERQGQHTVQQNRICPTRPEPEPTGRKSPDMDAVTSATPLQLNLLGNFAALWHGQPLDGFNYDKMRALLAYLSLEHTREHSRETLAALLWESSPASTWRGNLRRTLSDLRRVLEAPTGLELFAAGKNSLRFLPAGRIDALRFRQTPQRCSASPACQQCPSCIAELEEAVALYRGDFLAGLDLPDCPDFEDWLLLQRESLRCHALALLEHLSNHFEQHGELQRALPHARRLVELDPWQESGQQRLMRLLSRNGQSAAALAQYESFRNQLWKELGVHPSRECQTLQQRISRGELGAAPIPAPARAVALPPPPAELRQVTVLYCEISTGASADPEEALALLAEPQAQCAQVIRAHGGYLVQAHGGGLLAYFGYPQAREDAARIAVQAALSLAAACEPAQVRCGLHTGQIVTAPGQQMPDATGFTSDLAIQVRQLAGYQEVTLSSATFRLVQGYFRCLPLQLCLLGTGASAGTIYRAEAASAARHRLAAQPRLTPLVGRDAELQQLLALWQQVHEERRSQGLLLSGDPGVGKSRLIHELGKCLPVTLPGRQVELRCLEPHRSDPLYPCAELIRGLAGFRPDTTAEQRYQRLDEVLRVFDLDAEGRDLIADLLDLPLPPTSPVHGMPTELWRERMHEALLTIVRANRQQPLLLVLEDAHWADSSTLQLFERLLREPQQRPLLLLLSARPEFAAQPWIDAGAHHLELPHLSTELARGMVAGLAEGLERGELQRVLALADGVPLFIEELVQWAASDDAQQGLPLTLNDLLMARIDRLGAARATAQLAAGIGREFHIELLEALHEGDPALLHGHLKDLLRSGLVNPGRQSSLYQFKHALIHQAAYLSQTRTQRRRGHGRIAEILLQHFPARARQAPAQLAHHLAEAGLAAEAIPHWQRAAANARRLSANREAADCLQRALACLVELPAGAERDSLELELQLALGTVLNSADGYGAPTTLAAFARAEALAAAVEDPQLRFRTLFGLWGGAGSQVSHDQVRVLGRQVLEAAERTGRLANRLLGQNCYLVGSFWGQPLRESRELAEAMIGQCEPEARLECLRDYGEDPLVNARNYLLLGLWVAGQPGRARQVCAELLEEVRGGGFANAICYSLVFTSMLHCLLREPQQVAQMAAETIGHCQRNGLQVWHDIADVMAGWARVAQGDAGGLADIERGVAGNRQSMSSIEVTLGSLQLDALLRLQRHEEVLQLASRLVPIAHRRGDYYLLPEVLRLQAEAMLALGRATGVAALLDEAGALAERLGANAWRLRLAMTRLRWQPTAAHREALREALASFDEGVAPPDLRDAAALLAG</sequence>
<dbReference type="InterPro" id="IPR041664">
    <property type="entry name" value="AAA_16"/>
</dbReference>
<gene>
    <name evidence="5" type="ORF">DMO17_15410</name>
</gene>
<protein>
    <recommendedName>
        <fullName evidence="4">Guanylate cyclase domain-containing protein</fullName>
    </recommendedName>
</protein>
<dbReference type="GO" id="GO:0005737">
    <property type="term" value="C:cytoplasm"/>
    <property type="evidence" value="ECO:0007669"/>
    <property type="project" value="TreeGrafter"/>
</dbReference>
<evidence type="ECO:0000256" key="1">
    <source>
        <dbReference type="ARBA" id="ARBA00022741"/>
    </source>
</evidence>
<dbReference type="EMBL" id="QJRX01000008">
    <property type="protein sequence ID" value="PYC21846.1"/>
    <property type="molecule type" value="Genomic_DNA"/>
</dbReference>
<keyword evidence="2" id="KW-0067">ATP-binding</keyword>
<feature type="compositionally biased region" description="Basic and acidic residues" evidence="3">
    <location>
        <begin position="70"/>
        <end position="81"/>
    </location>
</feature>
<dbReference type="SUPFAM" id="SSF46894">
    <property type="entry name" value="C-terminal effector domain of the bipartite response regulators"/>
    <property type="match status" value="1"/>
</dbReference>
<dbReference type="GO" id="GO:0009190">
    <property type="term" value="P:cyclic nucleotide biosynthetic process"/>
    <property type="evidence" value="ECO:0007669"/>
    <property type="project" value="InterPro"/>
</dbReference>
<dbReference type="InterPro" id="IPR027417">
    <property type="entry name" value="P-loop_NTPase"/>
</dbReference>
<dbReference type="InterPro" id="IPR005158">
    <property type="entry name" value="BTAD"/>
</dbReference>
<dbReference type="Gene3D" id="3.40.50.300">
    <property type="entry name" value="P-loop containing nucleotide triphosphate hydrolases"/>
    <property type="match status" value="1"/>
</dbReference>
<dbReference type="InterPro" id="IPR036388">
    <property type="entry name" value="WH-like_DNA-bd_sf"/>
</dbReference>
<dbReference type="Pfam" id="PF13191">
    <property type="entry name" value="AAA_16"/>
    <property type="match status" value="1"/>
</dbReference>
<name>A0A2V4LVG6_AQUAC</name>
<accession>A0A2V4LVG6</accession>